<comment type="function">
    <text evidence="1">Central component in molecular interactions underlying sperm crawling. Forms an extensive filament system that extends from sperm villipoda, along the leading edge of the pseudopod.</text>
</comment>
<dbReference type="InterPro" id="IPR000535">
    <property type="entry name" value="MSP_dom"/>
</dbReference>
<dbReference type="Proteomes" id="UP001432322">
    <property type="component" value="Unassembled WGS sequence"/>
</dbReference>
<keyword evidence="1" id="KW-0206">Cytoskeleton</keyword>
<feature type="non-terminal residue" evidence="3">
    <location>
        <position position="167"/>
    </location>
</feature>
<feature type="non-terminal residue" evidence="3">
    <location>
        <position position="1"/>
    </location>
</feature>
<reference evidence="3" key="1">
    <citation type="submission" date="2023-10" db="EMBL/GenBank/DDBJ databases">
        <title>Genome assembly of Pristionchus species.</title>
        <authorList>
            <person name="Yoshida K."/>
            <person name="Sommer R.J."/>
        </authorList>
    </citation>
    <scope>NUCLEOTIDE SEQUENCE</scope>
    <source>
        <strain evidence="3">RS5133</strain>
    </source>
</reference>
<dbReference type="SUPFAM" id="SSF49354">
    <property type="entry name" value="PapD-like"/>
    <property type="match status" value="1"/>
</dbReference>
<evidence type="ECO:0000313" key="4">
    <source>
        <dbReference type="Proteomes" id="UP001432322"/>
    </source>
</evidence>
<accession>A0AAV5V5K9</accession>
<evidence type="ECO:0000259" key="2">
    <source>
        <dbReference type="PROSITE" id="PS50202"/>
    </source>
</evidence>
<sequence length="167" mass="19292">SLRSTDDKGKISPPKLMNEIVGETPENELKISPRWLVFEPLDNYTKPLRTTVSIENLDEYPVAFCVRTKERQMPRLNFGYGILKENESISLDVIVPPSNEWLKNEDSTIARHHRLVFENVRIPSGTNIPEEPKDRANLGRQLFRSTQSFSPFIRLYTKTNLVLLPIK</sequence>
<keyword evidence="1" id="KW-0963">Cytoplasm</keyword>
<proteinExistence type="predicted"/>
<keyword evidence="4" id="KW-1185">Reference proteome</keyword>
<dbReference type="PROSITE" id="PS50202">
    <property type="entry name" value="MSP"/>
    <property type="match status" value="1"/>
</dbReference>
<dbReference type="EMBL" id="BTSY01000002">
    <property type="protein sequence ID" value="GMT14881.1"/>
    <property type="molecule type" value="Genomic_DNA"/>
</dbReference>
<organism evidence="3 4">
    <name type="scientific">Pristionchus fissidentatus</name>
    <dbReference type="NCBI Taxonomy" id="1538716"/>
    <lineage>
        <taxon>Eukaryota</taxon>
        <taxon>Metazoa</taxon>
        <taxon>Ecdysozoa</taxon>
        <taxon>Nematoda</taxon>
        <taxon>Chromadorea</taxon>
        <taxon>Rhabditida</taxon>
        <taxon>Rhabditina</taxon>
        <taxon>Diplogasteromorpha</taxon>
        <taxon>Diplogasteroidea</taxon>
        <taxon>Neodiplogasteridae</taxon>
        <taxon>Pristionchus</taxon>
    </lineage>
</organism>
<dbReference type="InterPro" id="IPR013783">
    <property type="entry name" value="Ig-like_fold"/>
</dbReference>
<dbReference type="AlphaFoldDB" id="A0AAV5V5K9"/>
<dbReference type="InterPro" id="IPR008962">
    <property type="entry name" value="PapD-like_sf"/>
</dbReference>
<protein>
    <recommendedName>
        <fullName evidence="1">Major sperm protein</fullName>
    </recommendedName>
</protein>
<evidence type="ECO:0000256" key="1">
    <source>
        <dbReference type="RuleBase" id="RU003425"/>
    </source>
</evidence>
<dbReference type="Gene3D" id="2.60.40.10">
    <property type="entry name" value="Immunoglobulins"/>
    <property type="match status" value="1"/>
</dbReference>
<feature type="domain" description="MSP" evidence="2">
    <location>
        <begin position="28"/>
        <end position="167"/>
    </location>
</feature>
<name>A0AAV5V5K9_9BILA</name>
<evidence type="ECO:0000313" key="3">
    <source>
        <dbReference type="EMBL" id="GMT14881.1"/>
    </source>
</evidence>
<gene>
    <name evidence="3" type="ORF">PFISCL1PPCAC_6178</name>
</gene>
<comment type="caution">
    <text evidence="3">The sequence shown here is derived from an EMBL/GenBank/DDBJ whole genome shotgun (WGS) entry which is preliminary data.</text>
</comment>
<dbReference type="Pfam" id="PF00635">
    <property type="entry name" value="Motile_Sperm"/>
    <property type="match status" value="1"/>
</dbReference>